<dbReference type="GeneID" id="17289630"/>
<evidence type="ECO:0000313" key="2">
    <source>
        <dbReference type="EMBL" id="EKX32891.1"/>
    </source>
</evidence>
<organism evidence="2">
    <name type="scientific">Guillardia theta (strain CCMP2712)</name>
    <name type="common">Cryptophyte</name>
    <dbReference type="NCBI Taxonomy" id="905079"/>
    <lineage>
        <taxon>Eukaryota</taxon>
        <taxon>Cryptophyceae</taxon>
        <taxon>Pyrenomonadales</taxon>
        <taxon>Geminigeraceae</taxon>
        <taxon>Guillardia</taxon>
    </lineage>
</organism>
<dbReference type="HOGENOM" id="CLU_2125818_0_0_1"/>
<evidence type="ECO:0000256" key="1">
    <source>
        <dbReference type="SAM" id="MobiDB-lite"/>
    </source>
</evidence>
<dbReference type="Proteomes" id="UP000011087">
    <property type="component" value="Unassembled WGS sequence"/>
</dbReference>
<keyword evidence="4" id="KW-1185">Reference proteome</keyword>
<accession>L1I9H0</accession>
<reference evidence="3" key="3">
    <citation type="submission" date="2016-03" db="UniProtKB">
        <authorList>
            <consortium name="EnsemblProtists"/>
        </authorList>
    </citation>
    <scope>IDENTIFICATION</scope>
</reference>
<feature type="compositionally biased region" description="Low complexity" evidence="1">
    <location>
        <begin position="104"/>
        <end position="114"/>
    </location>
</feature>
<dbReference type="KEGG" id="gtt:GUITHDRAFT_156209"/>
<reference evidence="2 4" key="1">
    <citation type="journal article" date="2012" name="Nature">
        <title>Algal genomes reveal evolutionary mosaicism and the fate of nucleomorphs.</title>
        <authorList>
            <consortium name="DOE Joint Genome Institute"/>
            <person name="Curtis B.A."/>
            <person name="Tanifuji G."/>
            <person name="Burki F."/>
            <person name="Gruber A."/>
            <person name="Irimia M."/>
            <person name="Maruyama S."/>
            <person name="Arias M.C."/>
            <person name="Ball S.G."/>
            <person name="Gile G.H."/>
            <person name="Hirakawa Y."/>
            <person name="Hopkins J.F."/>
            <person name="Kuo A."/>
            <person name="Rensing S.A."/>
            <person name="Schmutz J."/>
            <person name="Symeonidi A."/>
            <person name="Elias M."/>
            <person name="Eveleigh R.J."/>
            <person name="Herman E.K."/>
            <person name="Klute M.J."/>
            <person name="Nakayama T."/>
            <person name="Obornik M."/>
            <person name="Reyes-Prieto A."/>
            <person name="Armbrust E.V."/>
            <person name="Aves S.J."/>
            <person name="Beiko R.G."/>
            <person name="Coutinho P."/>
            <person name="Dacks J.B."/>
            <person name="Durnford D.G."/>
            <person name="Fast N.M."/>
            <person name="Green B.R."/>
            <person name="Grisdale C.J."/>
            <person name="Hempel F."/>
            <person name="Henrissat B."/>
            <person name="Hoppner M.P."/>
            <person name="Ishida K."/>
            <person name="Kim E."/>
            <person name="Koreny L."/>
            <person name="Kroth P.G."/>
            <person name="Liu Y."/>
            <person name="Malik S.B."/>
            <person name="Maier U.G."/>
            <person name="McRose D."/>
            <person name="Mock T."/>
            <person name="Neilson J.A."/>
            <person name="Onodera N.T."/>
            <person name="Poole A.M."/>
            <person name="Pritham E.J."/>
            <person name="Richards T.A."/>
            <person name="Rocap G."/>
            <person name="Roy S.W."/>
            <person name="Sarai C."/>
            <person name="Schaack S."/>
            <person name="Shirato S."/>
            <person name="Slamovits C.H."/>
            <person name="Spencer D.F."/>
            <person name="Suzuki S."/>
            <person name="Worden A.Z."/>
            <person name="Zauner S."/>
            <person name="Barry K."/>
            <person name="Bell C."/>
            <person name="Bharti A.K."/>
            <person name="Crow J.A."/>
            <person name="Grimwood J."/>
            <person name="Kramer R."/>
            <person name="Lindquist E."/>
            <person name="Lucas S."/>
            <person name="Salamov A."/>
            <person name="McFadden G.I."/>
            <person name="Lane C.E."/>
            <person name="Keeling P.J."/>
            <person name="Gray M.W."/>
            <person name="Grigoriev I.V."/>
            <person name="Archibald J.M."/>
        </authorList>
    </citation>
    <scope>NUCLEOTIDE SEQUENCE</scope>
    <source>
        <strain evidence="2 4">CCMP2712</strain>
    </source>
</reference>
<evidence type="ECO:0000313" key="3">
    <source>
        <dbReference type="EnsemblProtists" id="EKX32891"/>
    </source>
</evidence>
<dbReference type="AlphaFoldDB" id="L1I9H0"/>
<name>L1I9H0_GUITC</name>
<feature type="region of interest" description="Disordered" evidence="1">
    <location>
        <begin position="95"/>
        <end position="114"/>
    </location>
</feature>
<sequence>MAATWIVGTDGWFLELDQAACDTGMFLEGSPESKCGPCNKSASHRLSEAEARSFLQLKGRAVVALAVENLGEKERVKGRHFRGLRGSKLGTCDVDHFPHDKNSDGSTSAASGSA</sequence>
<dbReference type="EMBL" id="JH993166">
    <property type="protein sequence ID" value="EKX32891.1"/>
    <property type="molecule type" value="Genomic_DNA"/>
</dbReference>
<evidence type="ECO:0000313" key="4">
    <source>
        <dbReference type="Proteomes" id="UP000011087"/>
    </source>
</evidence>
<reference evidence="4" key="2">
    <citation type="submission" date="2012-11" db="EMBL/GenBank/DDBJ databases">
        <authorList>
            <person name="Kuo A."/>
            <person name="Curtis B.A."/>
            <person name="Tanifuji G."/>
            <person name="Burki F."/>
            <person name="Gruber A."/>
            <person name="Irimia M."/>
            <person name="Maruyama S."/>
            <person name="Arias M.C."/>
            <person name="Ball S.G."/>
            <person name="Gile G.H."/>
            <person name="Hirakawa Y."/>
            <person name="Hopkins J.F."/>
            <person name="Rensing S.A."/>
            <person name="Schmutz J."/>
            <person name="Symeonidi A."/>
            <person name="Elias M."/>
            <person name="Eveleigh R.J."/>
            <person name="Herman E.K."/>
            <person name="Klute M.J."/>
            <person name="Nakayama T."/>
            <person name="Obornik M."/>
            <person name="Reyes-Prieto A."/>
            <person name="Armbrust E.V."/>
            <person name="Aves S.J."/>
            <person name="Beiko R.G."/>
            <person name="Coutinho P."/>
            <person name="Dacks J.B."/>
            <person name="Durnford D.G."/>
            <person name="Fast N.M."/>
            <person name="Green B.R."/>
            <person name="Grisdale C."/>
            <person name="Hempe F."/>
            <person name="Henrissat B."/>
            <person name="Hoppner M.P."/>
            <person name="Ishida K.-I."/>
            <person name="Kim E."/>
            <person name="Koreny L."/>
            <person name="Kroth P.G."/>
            <person name="Liu Y."/>
            <person name="Malik S.-B."/>
            <person name="Maier U.G."/>
            <person name="McRose D."/>
            <person name="Mock T."/>
            <person name="Neilson J.A."/>
            <person name="Onodera N.T."/>
            <person name="Poole A.M."/>
            <person name="Pritham E.J."/>
            <person name="Richards T.A."/>
            <person name="Rocap G."/>
            <person name="Roy S.W."/>
            <person name="Sarai C."/>
            <person name="Schaack S."/>
            <person name="Shirato S."/>
            <person name="Slamovits C.H."/>
            <person name="Spencer D.F."/>
            <person name="Suzuki S."/>
            <person name="Worden A.Z."/>
            <person name="Zauner S."/>
            <person name="Barry K."/>
            <person name="Bell C."/>
            <person name="Bharti A.K."/>
            <person name="Crow J.A."/>
            <person name="Grimwood J."/>
            <person name="Kramer R."/>
            <person name="Lindquist E."/>
            <person name="Lucas S."/>
            <person name="Salamov A."/>
            <person name="McFadden G.I."/>
            <person name="Lane C.E."/>
            <person name="Keeling P.J."/>
            <person name="Gray M.W."/>
            <person name="Grigoriev I.V."/>
            <person name="Archibald J.M."/>
        </authorList>
    </citation>
    <scope>NUCLEOTIDE SEQUENCE</scope>
    <source>
        <strain evidence="4">CCMP2712</strain>
    </source>
</reference>
<dbReference type="RefSeq" id="XP_005819871.1">
    <property type="nucleotide sequence ID" value="XM_005819814.1"/>
</dbReference>
<gene>
    <name evidence="2" type="ORF">GUITHDRAFT_156209</name>
</gene>
<dbReference type="PaxDb" id="55529-EKX32891"/>
<dbReference type="EnsemblProtists" id="EKX32891">
    <property type="protein sequence ID" value="EKX32891"/>
    <property type="gene ID" value="GUITHDRAFT_156209"/>
</dbReference>
<proteinExistence type="predicted"/>
<protein>
    <submittedName>
        <fullName evidence="2 3">Uncharacterized protein</fullName>
    </submittedName>
</protein>